<dbReference type="GO" id="GO:0000155">
    <property type="term" value="F:phosphorelay sensor kinase activity"/>
    <property type="evidence" value="ECO:0007669"/>
    <property type="project" value="InterPro"/>
</dbReference>
<dbReference type="Pfam" id="PF02518">
    <property type="entry name" value="HATPase_c"/>
    <property type="match status" value="1"/>
</dbReference>
<organism evidence="5 6">
    <name type="scientific">Desulfosarcina alkanivorans</name>
    <dbReference type="NCBI Taxonomy" id="571177"/>
    <lineage>
        <taxon>Bacteria</taxon>
        <taxon>Pseudomonadati</taxon>
        <taxon>Thermodesulfobacteriota</taxon>
        <taxon>Desulfobacteria</taxon>
        <taxon>Desulfobacterales</taxon>
        <taxon>Desulfosarcinaceae</taxon>
        <taxon>Desulfosarcina</taxon>
    </lineage>
</organism>
<dbReference type="PANTHER" id="PTHR43547">
    <property type="entry name" value="TWO-COMPONENT HISTIDINE KINASE"/>
    <property type="match status" value="1"/>
</dbReference>
<dbReference type="Gene3D" id="1.10.287.130">
    <property type="match status" value="1"/>
</dbReference>
<dbReference type="PROSITE" id="PS50109">
    <property type="entry name" value="HIS_KIN"/>
    <property type="match status" value="1"/>
</dbReference>
<proteinExistence type="predicted"/>
<dbReference type="SMART" id="SM00387">
    <property type="entry name" value="HATPase_c"/>
    <property type="match status" value="1"/>
</dbReference>
<dbReference type="PANTHER" id="PTHR43547:SF2">
    <property type="entry name" value="HYBRID SIGNAL TRANSDUCTION HISTIDINE KINASE C"/>
    <property type="match status" value="1"/>
</dbReference>
<dbReference type="PRINTS" id="PR00344">
    <property type="entry name" value="BCTRLSENSOR"/>
</dbReference>
<dbReference type="SUPFAM" id="SSF55874">
    <property type="entry name" value="ATPase domain of HSP90 chaperone/DNA topoisomerase II/histidine kinase"/>
    <property type="match status" value="1"/>
</dbReference>
<dbReference type="InterPro" id="IPR003661">
    <property type="entry name" value="HisK_dim/P_dom"/>
</dbReference>
<dbReference type="Pfam" id="PF00512">
    <property type="entry name" value="HisKA"/>
    <property type="match status" value="1"/>
</dbReference>
<dbReference type="SUPFAM" id="SSF47384">
    <property type="entry name" value="Homodimeric domain of signal transducing histidine kinase"/>
    <property type="match status" value="1"/>
</dbReference>
<accession>A0A5K7YJY7</accession>
<dbReference type="InterPro" id="IPR005467">
    <property type="entry name" value="His_kinase_dom"/>
</dbReference>
<dbReference type="EC" id="2.7.13.3" evidence="2"/>
<feature type="domain" description="Histidine kinase" evidence="4">
    <location>
        <begin position="28"/>
        <end position="266"/>
    </location>
</feature>
<dbReference type="Gene3D" id="3.30.565.10">
    <property type="entry name" value="Histidine kinase-like ATPase, C-terminal domain"/>
    <property type="match status" value="1"/>
</dbReference>
<dbReference type="InterPro" id="IPR004358">
    <property type="entry name" value="Sig_transdc_His_kin-like_C"/>
</dbReference>
<evidence type="ECO:0000256" key="1">
    <source>
        <dbReference type="ARBA" id="ARBA00000085"/>
    </source>
</evidence>
<keyword evidence="6" id="KW-1185">Reference proteome</keyword>
<evidence type="ECO:0000256" key="2">
    <source>
        <dbReference type="ARBA" id="ARBA00012438"/>
    </source>
</evidence>
<keyword evidence="3" id="KW-0597">Phosphoprotein</keyword>
<dbReference type="SMART" id="SM00388">
    <property type="entry name" value="HisKA"/>
    <property type="match status" value="1"/>
</dbReference>
<dbReference type="CDD" id="cd00082">
    <property type="entry name" value="HisKA"/>
    <property type="match status" value="1"/>
</dbReference>
<dbReference type="InterPro" id="IPR036890">
    <property type="entry name" value="HATPase_C_sf"/>
</dbReference>
<dbReference type="InterPro" id="IPR036097">
    <property type="entry name" value="HisK_dim/P_sf"/>
</dbReference>
<dbReference type="KEGG" id="dalk:DSCA_20990"/>
<dbReference type="InterPro" id="IPR003594">
    <property type="entry name" value="HATPase_dom"/>
</dbReference>
<gene>
    <name evidence="5" type="ORF">DSCA_20990</name>
</gene>
<dbReference type="Proteomes" id="UP000427906">
    <property type="component" value="Chromosome"/>
</dbReference>
<comment type="catalytic activity">
    <reaction evidence="1">
        <text>ATP + protein L-histidine = ADP + protein N-phospho-L-histidine.</text>
        <dbReference type="EC" id="2.7.13.3"/>
    </reaction>
</comment>
<dbReference type="EMBL" id="AP021874">
    <property type="protein sequence ID" value="BBO68169.1"/>
    <property type="molecule type" value="Genomic_DNA"/>
</dbReference>
<dbReference type="OrthoDB" id="5419908at2"/>
<dbReference type="CDD" id="cd00075">
    <property type="entry name" value="HATPase"/>
    <property type="match status" value="1"/>
</dbReference>
<evidence type="ECO:0000259" key="4">
    <source>
        <dbReference type="PROSITE" id="PS50109"/>
    </source>
</evidence>
<evidence type="ECO:0000256" key="3">
    <source>
        <dbReference type="ARBA" id="ARBA00022553"/>
    </source>
</evidence>
<evidence type="ECO:0000313" key="5">
    <source>
        <dbReference type="EMBL" id="BBO68169.1"/>
    </source>
</evidence>
<sequence>MSEDPMTRHNVADASADGVFFREVDVEFLIHELKDPMSVIETAVRMLIEKPGKYGTLTGRQEKTLKRALRNAKKARSLLADLLEVGRSEAGCFQCCRFNPVPAIEEVLLEVLENVDAGLWESLQEVEAGPDRAALLSDRGIGLTFSEDLFCAEFCQDETKFRQIVGNLIKNALQHRRSRLDIGVYCRGGQLVVDVVDDGPGVEKENRELIFRRYTRLAPCTILSRTGHGLGLAGARILARHLGGDISVEDHRRPGACFCLRLPLTFAQSG</sequence>
<reference evidence="5 6" key="1">
    <citation type="submission" date="2019-11" db="EMBL/GenBank/DDBJ databases">
        <title>Comparative genomics of hydrocarbon-degrading Desulfosarcina strains.</title>
        <authorList>
            <person name="Watanabe M."/>
            <person name="Kojima H."/>
            <person name="Fukui M."/>
        </authorList>
    </citation>
    <scope>NUCLEOTIDE SEQUENCE [LARGE SCALE GENOMIC DNA]</scope>
    <source>
        <strain evidence="5 6">PL12</strain>
    </source>
</reference>
<name>A0A5K7YJY7_9BACT</name>
<dbReference type="AlphaFoldDB" id="A0A5K7YJY7"/>
<evidence type="ECO:0000313" key="6">
    <source>
        <dbReference type="Proteomes" id="UP000427906"/>
    </source>
</evidence>
<protein>
    <recommendedName>
        <fullName evidence="2">histidine kinase</fullName>
        <ecNumber evidence="2">2.7.13.3</ecNumber>
    </recommendedName>
</protein>
<dbReference type="RefSeq" id="WP_155316358.1">
    <property type="nucleotide sequence ID" value="NZ_AP021874.1"/>
</dbReference>